<dbReference type="RefSeq" id="WP_046280878.1">
    <property type="nucleotide sequence ID" value="NZ_LATL02000194.1"/>
</dbReference>
<protein>
    <recommendedName>
        <fullName evidence="3">DUF3318 domain-containing protein</fullName>
    </recommendedName>
</protein>
<dbReference type="OrthoDB" id="455481at2"/>
<gene>
    <name evidence="1" type="ORF">WN50_22720</name>
</gene>
<comment type="caution">
    <text evidence="1">The sequence shown here is derived from an EMBL/GenBank/DDBJ whole genome shotgun (WGS) entry which is preliminary data.</text>
</comment>
<organism evidence="1 2">
    <name type="scientific">Limnoraphis robusta CS-951</name>
    <dbReference type="NCBI Taxonomy" id="1637645"/>
    <lineage>
        <taxon>Bacteria</taxon>
        <taxon>Bacillati</taxon>
        <taxon>Cyanobacteriota</taxon>
        <taxon>Cyanophyceae</taxon>
        <taxon>Oscillatoriophycideae</taxon>
        <taxon>Oscillatoriales</taxon>
        <taxon>Sirenicapillariaceae</taxon>
        <taxon>Limnoraphis</taxon>
    </lineage>
</organism>
<reference evidence="1 2" key="1">
    <citation type="submission" date="2015-06" db="EMBL/GenBank/DDBJ databases">
        <title>Draft genome assembly of filamentous brackish cyanobacterium Limnoraphis robusta strain CS-951.</title>
        <authorList>
            <person name="Willis A."/>
            <person name="Parks M."/>
            <person name="Burford M.A."/>
        </authorList>
    </citation>
    <scope>NUCLEOTIDE SEQUENCE [LARGE SCALE GENOMIC DNA]</scope>
    <source>
        <strain evidence="1 2">CS-951</strain>
    </source>
</reference>
<dbReference type="AlphaFoldDB" id="A0A0F5YCC8"/>
<evidence type="ECO:0000313" key="1">
    <source>
        <dbReference type="EMBL" id="KKD35895.1"/>
    </source>
</evidence>
<proteinExistence type="predicted"/>
<dbReference type="Pfam" id="PF11780">
    <property type="entry name" value="DUF3318"/>
    <property type="match status" value="1"/>
</dbReference>
<dbReference type="EMBL" id="LATL02000194">
    <property type="protein sequence ID" value="KKD35895.1"/>
    <property type="molecule type" value="Genomic_DNA"/>
</dbReference>
<evidence type="ECO:0008006" key="3">
    <source>
        <dbReference type="Google" id="ProtNLM"/>
    </source>
</evidence>
<accession>A0A0F5YCC8</accession>
<name>A0A0F5YCC8_9CYAN</name>
<dbReference type="InterPro" id="IPR021751">
    <property type="entry name" value="DUF3318"/>
</dbReference>
<dbReference type="PATRIC" id="fig|1637645.4.peg.3869"/>
<evidence type="ECO:0000313" key="2">
    <source>
        <dbReference type="Proteomes" id="UP000033607"/>
    </source>
</evidence>
<sequence>MTQDTEISHLLDLMPASGRMITKLISKPQQKTVIDSPFPLPWKPIRQVFINFELWQNLSRSQRDLLLLRTVCWVCNIRWIKLDINQGVALAGIVGTVVEISQQDAVGVMLAGSLAAIGLTQIWKSNHSSQVELEADEMAIRVSLRRGYLEAEAARALLQAIERVAEIEGRTSLNFIELVRSQNLRTIGKLSSVAVPDSIRQETR</sequence>
<dbReference type="Proteomes" id="UP000033607">
    <property type="component" value="Unassembled WGS sequence"/>
</dbReference>